<dbReference type="PROSITE" id="PS50966">
    <property type="entry name" value="ZF_SWIM"/>
    <property type="match status" value="1"/>
</dbReference>
<evidence type="ECO:0000313" key="6">
    <source>
        <dbReference type="EMBL" id="RYR56851.1"/>
    </source>
</evidence>
<dbReference type="Pfam" id="PF04434">
    <property type="entry name" value="SWIM"/>
    <property type="match status" value="1"/>
</dbReference>
<dbReference type="Proteomes" id="UP000289738">
    <property type="component" value="Chromosome A05"/>
</dbReference>
<proteinExistence type="predicted"/>
<keyword evidence="3" id="KW-0862">Zinc</keyword>
<feature type="domain" description="SWIM-type" evidence="5">
    <location>
        <begin position="47"/>
        <end position="79"/>
    </location>
</feature>
<keyword evidence="2 4" id="KW-0863">Zinc-finger</keyword>
<protein>
    <recommendedName>
        <fullName evidence="5">SWIM-type domain-containing protein</fullName>
    </recommendedName>
</protein>
<dbReference type="EMBL" id="SDMP01000005">
    <property type="protein sequence ID" value="RYR56851.1"/>
    <property type="molecule type" value="Genomic_DNA"/>
</dbReference>
<sequence length="82" mass="9720">MVSDDEFVVEMEFSTRESVIVTIKYYTIRKGVGYWNKVFEMPSGVEYVVDLRQRQCDCGEFQVDRILCRHIIAFCANQLLDW</sequence>
<dbReference type="InterPro" id="IPR006564">
    <property type="entry name" value="Znf_PMZ"/>
</dbReference>
<dbReference type="AlphaFoldDB" id="A0A445D109"/>
<comment type="caution">
    <text evidence="6">The sequence shown here is derived from an EMBL/GenBank/DDBJ whole genome shotgun (WGS) entry which is preliminary data.</text>
</comment>
<evidence type="ECO:0000256" key="3">
    <source>
        <dbReference type="ARBA" id="ARBA00022833"/>
    </source>
</evidence>
<keyword evidence="1" id="KW-0479">Metal-binding</keyword>
<evidence type="ECO:0000256" key="2">
    <source>
        <dbReference type="ARBA" id="ARBA00022771"/>
    </source>
</evidence>
<evidence type="ECO:0000256" key="4">
    <source>
        <dbReference type="PROSITE-ProRule" id="PRU00325"/>
    </source>
</evidence>
<gene>
    <name evidence="6" type="ORF">Ahy_A05g022565</name>
</gene>
<name>A0A445D109_ARAHY</name>
<evidence type="ECO:0000256" key="1">
    <source>
        <dbReference type="ARBA" id="ARBA00022723"/>
    </source>
</evidence>
<dbReference type="SMART" id="SM00575">
    <property type="entry name" value="ZnF_PMZ"/>
    <property type="match status" value="1"/>
</dbReference>
<evidence type="ECO:0000259" key="5">
    <source>
        <dbReference type="PROSITE" id="PS50966"/>
    </source>
</evidence>
<reference evidence="6 7" key="1">
    <citation type="submission" date="2019-01" db="EMBL/GenBank/DDBJ databases">
        <title>Sequencing of cultivated peanut Arachis hypogaea provides insights into genome evolution and oil improvement.</title>
        <authorList>
            <person name="Chen X."/>
        </authorList>
    </citation>
    <scope>NUCLEOTIDE SEQUENCE [LARGE SCALE GENOMIC DNA]</scope>
    <source>
        <strain evidence="7">cv. Fuhuasheng</strain>
        <tissue evidence="6">Leaves</tissue>
    </source>
</reference>
<dbReference type="GO" id="GO:0008270">
    <property type="term" value="F:zinc ion binding"/>
    <property type="evidence" value="ECO:0007669"/>
    <property type="project" value="UniProtKB-KW"/>
</dbReference>
<accession>A0A445D109</accession>
<keyword evidence="7" id="KW-1185">Reference proteome</keyword>
<evidence type="ECO:0000313" key="7">
    <source>
        <dbReference type="Proteomes" id="UP000289738"/>
    </source>
</evidence>
<organism evidence="6 7">
    <name type="scientific">Arachis hypogaea</name>
    <name type="common">Peanut</name>
    <dbReference type="NCBI Taxonomy" id="3818"/>
    <lineage>
        <taxon>Eukaryota</taxon>
        <taxon>Viridiplantae</taxon>
        <taxon>Streptophyta</taxon>
        <taxon>Embryophyta</taxon>
        <taxon>Tracheophyta</taxon>
        <taxon>Spermatophyta</taxon>
        <taxon>Magnoliopsida</taxon>
        <taxon>eudicotyledons</taxon>
        <taxon>Gunneridae</taxon>
        <taxon>Pentapetalae</taxon>
        <taxon>rosids</taxon>
        <taxon>fabids</taxon>
        <taxon>Fabales</taxon>
        <taxon>Fabaceae</taxon>
        <taxon>Papilionoideae</taxon>
        <taxon>50 kb inversion clade</taxon>
        <taxon>dalbergioids sensu lato</taxon>
        <taxon>Dalbergieae</taxon>
        <taxon>Pterocarpus clade</taxon>
        <taxon>Arachis</taxon>
    </lineage>
</organism>
<dbReference type="InterPro" id="IPR007527">
    <property type="entry name" value="Znf_SWIM"/>
</dbReference>